<gene>
    <name evidence="2" type="ORF">KDK_07750</name>
</gene>
<dbReference type="Proteomes" id="UP000287188">
    <property type="component" value="Unassembled WGS sequence"/>
</dbReference>
<dbReference type="Gene3D" id="3.40.50.150">
    <property type="entry name" value="Vaccinia Virus protein VP39"/>
    <property type="match status" value="1"/>
</dbReference>
<dbReference type="CDD" id="cd02440">
    <property type="entry name" value="AdoMet_MTases"/>
    <property type="match status" value="1"/>
</dbReference>
<dbReference type="PANTHER" id="PTHR43861">
    <property type="entry name" value="TRANS-ACONITATE 2-METHYLTRANSFERASE-RELATED"/>
    <property type="match status" value="1"/>
</dbReference>
<accession>A0A402AD06</accession>
<evidence type="ECO:0000259" key="1">
    <source>
        <dbReference type="Pfam" id="PF08242"/>
    </source>
</evidence>
<dbReference type="InterPro" id="IPR029063">
    <property type="entry name" value="SAM-dependent_MTases_sf"/>
</dbReference>
<keyword evidence="3" id="KW-1185">Reference proteome</keyword>
<proteinExistence type="predicted"/>
<protein>
    <recommendedName>
        <fullName evidence="1">Methyltransferase type 12 domain-containing protein</fullName>
    </recommendedName>
</protein>
<dbReference type="Pfam" id="PF08242">
    <property type="entry name" value="Methyltransf_12"/>
    <property type="match status" value="1"/>
</dbReference>
<dbReference type="OrthoDB" id="9808140at2"/>
<dbReference type="RefSeq" id="WP_126548751.1">
    <property type="nucleotide sequence ID" value="NZ_BIFS01000001.1"/>
</dbReference>
<name>A0A402AD06_9CHLR</name>
<evidence type="ECO:0000313" key="2">
    <source>
        <dbReference type="EMBL" id="GCE16975.1"/>
    </source>
</evidence>
<dbReference type="AlphaFoldDB" id="A0A402AD06"/>
<reference evidence="3" key="1">
    <citation type="submission" date="2018-12" db="EMBL/GenBank/DDBJ databases">
        <title>Tengunoibacter tsumagoiensis gen. nov., sp. nov., Dictyobacter kobayashii sp. nov., D. alpinus sp. nov., and D. joshuensis sp. nov. and description of Dictyobacteraceae fam. nov. within the order Ktedonobacterales isolated from Tengu-no-mugimeshi.</title>
        <authorList>
            <person name="Wang C.M."/>
            <person name="Zheng Y."/>
            <person name="Sakai Y."/>
            <person name="Toyoda A."/>
            <person name="Minakuchi Y."/>
            <person name="Abe K."/>
            <person name="Yokota A."/>
            <person name="Yabe S."/>
        </authorList>
    </citation>
    <scope>NUCLEOTIDE SEQUENCE [LARGE SCALE GENOMIC DNA]</scope>
    <source>
        <strain evidence="3">Uno11</strain>
    </source>
</reference>
<dbReference type="InterPro" id="IPR013217">
    <property type="entry name" value="Methyltransf_12"/>
</dbReference>
<sequence>MNTYYRGKRAAAYNQTWKTFSDKTLAATIATIDLERLQEIPAIKEKQPEILDVACGTGLLLQQLARLLPQADSHGIDQSPDMLIQAQKLLANMPNIHLAQGTLKGDSMATLPYQPAAFDLITCTNTFHYLDNPQAVLEGLATLLAPHGQLILEDYARRPFPFPWRTFEWFIKRIDPQHNKAYTLPEAQKICEKAGLHILAASTFSAGLVWRGWVLRAEIVRDK</sequence>
<organism evidence="2 3">
    <name type="scientific">Dictyobacter kobayashii</name>
    <dbReference type="NCBI Taxonomy" id="2014872"/>
    <lineage>
        <taxon>Bacteria</taxon>
        <taxon>Bacillati</taxon>
        <taxon>Chloroflexota</taxon>
        <taxon>Ktedonobacteria</taxon>
        <taxon>Ktedonobacterales</taxon>
        <taxon>Dictyobacteraceae</taxon>
        <taxon>Dictyobacter</taxon>
    </lineage>
</organism>
<dbReference type="SUPFAM" id="SSF53335">
    <property type="entry name" value="S-adenosyl-L-methionine-dependent methyltransferases"/>
    <property type="match status" value="1"/>
</dbReference>
<dbReference type="PANTHER" id="PTHR43861:SF1">
    <property type="entry name" value="TRANS-ACONITATE 2-METHYLTRANSFERASE"/>
    <property type="match status" value="1"/>
</dbReference>
<comment type="caution">
    <text evidence="2">The sequence shown here is derived from an EMBL/GenBank/DDBJ whole genome shotgun (WGS) entry which is preliminary data.</text>
</comment>
<feature type="domain" description="Methyltransferase type 12" evidence="1">
    <location>
        <begin position="51"/>
        <end position="150"/>
    </location>
</feature>
<evidence type="ECO:0000313" key="3">
    <source>
        <dbReference type="Proteomes" id="UP000287188"/>
    </source>
</evidence>
<dbReference type="EMBL" id="BIFS01000001">
    <property type="protein sequence ID" value="GCE16975.1"/>
    <property type="molecule type" value="Genomic_DNA"/>
</dbReference>